<feature type="compositionally biased region" description="Gly residues" evidence="6">
    <location>
        <begin position="273"/>
        <end position="290"/>
    </location>
</feature>
<dbReference type="InterPro" id="IPR009057">
    <property type="entry name" value="Homeodomain-like_sf"/>
</dbReference>
<evidence type="ECO:0000313" key="10">
    <source>
        <dbReference type="Proteomes" id="UP001501251"/>
    </source>
</evidence>
<organism evidence="9 10">
    <name type="scientific">Streptosporangium oxazolinicum</name>
    <dbReference type="NCBI Taxonomy" id="909287"/>
    <lineage>
        <taxon>Bacteria</taxon>
        <taxon>Bacillati</taxon>
        <taxon>Actinomycetota</taxon>
        <taxon>Actinomycetes</taxon>
        <taxon>Streptosporangiales</taxon>
        <taxon>Streptosporangiaceae</taxon>
        <taxon>Streptosporangium</taxon>
    </lineage>
</organism>
<evidence type="ECO:0000256" key="5">
    <source>
        <dbReference type="PROSITE-ProRule" id="PRU00335"/>
    </source>
</evidence>
<dbReference type="SUPFAM" id="SSF47413">
    <property type="entry name" value="lambda repressor-like DNA-binding domains"/>
    <property type="match status" value="1"/>
</dbReference>
<name>A0ABP8AXF9_9ACTN</name>
<keyword evidence="4" id="KW-0804">Transcription</keyword>
<comment type="caution">
    <text evidence="9">The sequence shown here is derived from an EMBL/GenBank/DDBJ whole genome shotgun (WGS) entry which is preliminary data.</text>
</comment>
<dbReference type="InterPro" id="IPR000843">
    <property type="entry name" value="HTH_LacI"/>
</dbReference>
<dbReference type="PRINTS" id="PR00455">
    <property type="entry name" value="HTHTETR"/>
</dbReference>
<dbReference type="Gene3D" id="1.10.357.10">
    <property type="entry name" value="Tetracycline Repressor, domain 2"/>
    <property type="match status" value="1"/>
</dbReference>
<keyword evidence="1" id="KW-0678">Repressor</keyword>
<evidence type="ECO:0000256" key="6">
    <source>
        <dbReference type="SAM" id="MobiDB-lite"/>
    </source>
</evidence>
<protein>
    <recommendedName>
        <fullName evidence="11">LacI family transcriptional regulator</fullName>
    </recommendedName>
</protein>
<evidence type="ECO:0000256" key="2">
    <source>
        <dbReference type="ARBA" id="ARBA00023015"/>
    </source>
</evidence>
<evidence type="ECO:0000256" key="1">
    <source>
        <dbReference type="ARBA" id="ARBA00022491"/>
    </source>
</evidence>
<evidence type="ECO:0000256" key="3">
    <source>
        <dbReference type="ARBA" id="ARBA00023125"/>
    </source>
</evidence>
<feature type="DNA-binding region" description="H-T-H motif" evidence="5">
    <location>
        <begin position="22"/>
        <end position="41"/>
    </location>
</feature>
<feature type="region of interest" description="Disordered" evidence="6">
    <location>
        <begin position="195"/>
        <end position="298"/>
    </location>
</feature>
<dbReference type="CDD" id="cd06267">
    <property type="entry name" value="PBP1_LacI_sugar_binding-like"/>
    <property type="match status" value="1"/>
</dbReference>
<evidence type="ECO:0000259" key="7">
    <source>
        <dbReference type="PROSITE" id="PS50932"/>
    </source>
</evidence>
<dbReference type="PANTHER" id="PTHR30146">
    <property type="entry name" value="LACI-RELATED TRANSCRIPTIONAL REPRESSOR"/>
    <property type="match status" value="1"/>
</dbReference>
<keyword evidence="2" id="KW-0805">Transcription regulation</keyword>
<dbReference type="InterPro" id="IPR028082">
    <property type="entry name" value="Peripla_BP_I"/>
</dbReference>
<sequence>MRRAIAGTARRLFAERGFESVTVAEIAAVADVSAKTVFNHFPVKEQIFFEADPLGWPAPERALRERVAGEGPVDAIRRVMSRPAADAGEGVASAGSVAVHARVYRDSPALRSYSREMFAEQERALREAIESGAGAAGTEEPGAGGGLGAGVVAALVLAAVREVWESTLLRIAAGAAVEDAAALGRRELGAALDLLSHDRPDHASPDRDRPDRDRPERDSPDRDRTGCDRPGRGSPDRGSSDAPPDQAPPGQIPPDQIPSDHALSAHGSLGEAGRPGGRTPAGGGESGAGGRDVPVPIRGDRPSITRVAQLAGVSATTVSHALNGRRPVAQETRRRVLEAIDQLGYRPNVLARGLRTSRSQTIGLIIPDITNPFYPALARGLQDVLGPAGYDEIISNTDGDRKMERTAIEQMIARQVDGLAFAVFHTHAEDLLPVIGAGIPVVRLGGRLVQAGVDVVHSDDEGGAAEATRYLLERGYRRIGFVCGPYAEGPAAERVAGYRSALLAAGADADPRLVAHTHFSRAGGSSGTARLLDLPDPPDAVLCANDIMAIGALDRAEERGLHVPSDLAVMGFDDIEAASLVSPGLTTMANPAREIGQACARRLLERLRGGTAEPSAETVIPARLVRRRSA</sequence>
<dbReference type="Gene3D" id="1.10.260.40">
    <property type="entry name" value="lambda repressor-like DNA-binding domains"/>
    <property type="match status" value="1"/>
</dbReference>
<feature type="compositionally biased region" description="Pro residues" evidence="6">
    <location>
        <begin position="245"/>
        <end position="256"/>
    </location>
</feature>
<keyword evidence="10" id="KW-1185">Reference proteome</keyword>
<dbReference type="Pfam" id="PF13377">
    <property type="entry name" value="Peripla_BP_3"/>
    <property type="match status" value="1"/>
</dbReference>
<dbReference type="InterPro" id="IPR001647">
    <property type="entry name" value="HTH_TetR"/>
</dbReference>
<dbReference type="PROSITE" id="PS50932">
    <property type="entry name" value="HTH_LACI_2"/>
    <property type="match status" value="1"/>
</dbReference>
<accession>A0ABP8AXF9</accession>
<dbReference type="EMBL" id="BAABAQ010000005">
    <property type="protein sequence ID" value="GAA4192941.1"/>
    <property type="molecule type" value="Genomic_DNA"/>
</dbReference>
<reference evidence="10" key="1">
    <citation type="journal article" date="2019" name="Int. J. Syst. Evol. Microbiol.">
        <title>The Global Catalogue of Microorganisms (GCM) 10K type strain sequencing project: providing services to taxonomists for standard genome sequencing and annotation.</title>
        <authorList>
            <consortium name="The Broad Institute Genomics Platform"/>
            <consortium name="The Broad Institute Genome Sequencing Center for Infectious Disease"/>
            <person name="Wu L."/>
            <person name="Ma J."/>
        </authorList>
    </citation>
    <scope>NUCLEOTIDE SEQUENCE [LARGE SCALE GENOMIC DNA]</scope>
    <source>
        <strain evidence="10">JCM 17388</strain>
    </source>
</reference>
<evidence type="ECO:0000313" key="9">
    <source>
        <dbReference type="EMBL" id="GAA4192941.1"/>
    </source>
</evidence>
<dbReference type="Proteomes" id="UP001501251">
    <property type="component" value="Unassembled WGS sequence"/>
</dbReference>
<dbReference type="SUPFAM" id="SSF46689">
    <property type="entry name" value="Homeodomain-like"/>
    <property type="match status" value="1"/>
</dbReference>
<feature type="domain" description="HTH tetR-type" evidence="8">
    <location>
        <begin position="1"/>
        <end position="59"/>
    </location>
</feature>
<dbReference type="Pfam" id="PF00356">
    <property type="entry name" value="LacI"/>
    <property type="match status" value="1"/>
</dbReference>
<dbReference type="PANTHER" id="PTHR30146:SF148">
    <property type="entry name" value="HTH-TYPE TRANSCRIPTIONAL REPRESSOR PURR-RELATED"/>
    <property type="match status" value="1"/>
</dbReference>
<gene>
    <name evidence="9" type="ORF">GCM10022252_35160</name>
</gene>
<evidence type="ECO:0008006" key="11">
    <source>
        <dbReference type="Google" id="ProtNLM"/>
    </source>
</evidence>
<keyword evidence="3 5" id="KW-0238">DNA-binding</keyword>
<evidence type="ECO:0000256" key="4">
    <source>
        <dbReference type="ARBA" id="ARBA00023163"/>
    </source>
</evidence>
<proteinExistence type="predicted"/>
<evidence type="ECO:0000259" key="8">
    <source>
        <dbReference type="PROSITE" id="PS50977"/>
    </source>
</evidence>
<dbReference type="RefSeq" id="WP_344918975.1">
    <property type="nucleotide sequence ID" value="NZ_BAABAQ010000005.1"/>
</dbReference>
<feature type="compositionally biased region" description="Basic and acidic residues" evidence="6">
    <location>
        <begin position="195"/>
        <end position="239"/>
    </location>
</feature>
<dbReference type="InterPro" id="IPR010982">
    <property type="entry name" value="Lambda_DNA-bd_dom_sf"/>
</dbReference>
<dbReference type="Gene3D" id="3.40.50.2300">
    <property type="match status" value="2"/>
</dbReference>
<dbReference type="SUPFAM" id="SSF53822">
    <property type="entry name" value="Periplasmic binding protein-like I"/>
    <property type="match status" value="1"/>
</dbReference>
<dbReference type="PROSITE" id="PS50977">
    <property type="entry name" value="HTH_TETR_2"/>
    <property type="match status" value="1"/>
</dbReference>
<dbReference type="CDD" id="cd01392">
    <property type="entry name" value="HTH_LacI"/>
    <property type="match status" value="1"/>
</dbReference>
<dbReference type="SMART" id="SM00354">
    <property type="entry name" value="HTH_LACI"/>
    <property type="match status" value="1"/>
</dbReference>
<feature type="domain" description="HTH lacI-type" evidence="7">
    <location>
        <begin position="302"/>
        <end position="356"/>
    </location>
</feature>
<dbReference type="Pfam" id="PF00440">
    <property type="entry name" value="TetR_N"/>
    <property type="match status" value="1"/>
</dbReference>
<dbReference type="InterPro" id="IPR046335">
    <property type="entry name" value="LacI/GalR-like_sensor"/>
</dbReference>